<sequence>MKVGNTNIEIMKGDIMSLEVDAIVNPANKYLQHGGGLAGQIVRRGGYTIQKESDKLSPINVGEAVLTGAGRLPAKYIIHAVGPTMGEGDEDEKFKEAIRNILRIADEKGLKSIAIPAISTGIFRYPVKRCAENIFKVIIPFCKNANTSLERIILCLYEDSKYDVFKEEYDKFRKMYNMFNGK</sequence>
<dbReference type="PANTHER" id="PTHR11106">
    <property type="entry name" value="GANGLIOSIDE INDUCED DIFFERENTIATION ASSOCIATED PROTEIN 2-RELATED"/>
    <property type="match status" value="1"/>
</dbReference>
<dbReference type="SUPFAM" id="SSF52949">
    <property type="entry name" value="Macro domain-like"/>
    <property type="match status" value="1"/>
</dbReference>
<dbReference type="Proteomes" id="UP000282321">
    <property type="component" value="Unassembled WGS sequence"/>
</dbReference>
<dbReference type="CDD" id="cd02907">
    <property type="entry name" value="Macro_Af1521_BAL-like"/>
    <property type="match status" value="1"/>
</dbReference>
<dbReference type="PROSITE" id="PS51154">
    <property type="entry name" value="MACRO"/>
    <property type="match status" value="1"/>
</dbReference>
<evidence type="ECO:0000259" key="1">
    <source>
        <dbReference type="PROSITE" id="PS51154"/>
    </source>
</evidence>
<dbReference type="SMART" id="SM00506">
    <property type="entry name" value="A1pp"/>
    <property type="match status" value="1"/>
</dbReference>
<dbReference type="EMBL" id="QNBC01000003">
    <property type="protein sequence ID" value="RKX68081.1"/>
    <property type="molecule type" value="Genomic_DNA"/>
</dbReference>
<evidence type="ECO:0000313" key="3">
    <source>
        <dbReference type="Proteomes" id="UP000282321"/>
    </source>
</evidence>
<comment type="caution">
    <text evidence="2">The sequence shown here is derived from an EMBL/GenBank/DDBJ whole genome shotgun (WGS) entry which is preliminary data.</text>
</comment>
<accession>A0A660SDK6</accession>
<gene>
    <name evidence="2" type="ORF">DRP44_00395</name>
</gene>
<evidence type="ECO:0000313" key="2">
    <source>
        <dbReference type="EMBL" id="RKX68081.1"/>
    </source>
</evidence>
<reference evidence="2 3" key="1">
    <citation type="submission" date="2018-06" db="EMBL/GenBank/DDBJ databases">
        <title>Extensive metabolic versatility and redundancy in microbially diverse, dynamic hydrothermal sediments.</title>
        <authorList>
            <person name="Dombrowski N."/>
            <person name="Teske A."/>
            <person name="Baker B.J."/>
        </authorList>
    </citation>
    <scope>NUCLEOTIDE SEQUENCE [LARGE SCALE GENOMIC DNA]</scope>
    <source>
        <strain evidence="2">B35_G9</strain>
    </source>
</reference>
<dbReference type="AlphaFoldDB" id="A0A660SDK6"/>
<feature type="domain" description="Macro" evidence="1">
    <location>
        <begin position="1"/>
        <end position="173"/>
    </location>
</feature>
<dbReference type="InterPro" id="IPR043472">
    <property type="entry name" value="Macro_dom-like"/>
</dbReference>
<organism evidence="2 3">
    <name type="scientific">candidate division TA06 bacterium</name>
    <dbReference type="NCBI Taxonomy" id="2250710"/>
    <lineage>
        <taxon>Bacteria</taxon>
        <taxon>Bacteria division TA06</taxon>
    </lineage>
</organism>
<proteinExistence type="predicted"/>
<protein>
    <submittedName>
        <fullName evidence="2">O-acetyl-ADP-ribose deacetylase</fullName>
    </submittedName>
</protein>
<dbReference type="Pfam" id="PF01661">
    <property type="entry name" value="Macro"/>
    <property type="match status" value="1"/>
</dbReference>
<dbReference type="Gene3D" id="3.40.220.10">
    <property type="entry name" value="Leucine Aminopeptidase, subunit E, domain 1"/>
    <property type="match status" value="1"/>
</dbReference>
<dbReference type="InterPro" id="IPR002589">
    <property type="entry name" value="Macro_dom"/>
</dbReference>
<name>A0A660SDK6_UNCT6</name>
<dbReference type="PANTHER" id="PTHR11106:SF111">
    <property type="entry name" value="MACRO DOMAIN-CONTAINING PROTEIN"/>
    <property type="match status" value="1"/>
</dbReference>